<dbReference type="GO" id="GO:0004842">
    <property type="term" value="F:ubiquitin-protein transferase activity"/>
    <property type="evidence" value="ECO:0007669"/>
    <property type="project" value="TreeGrafter"/>
</dbReference>
<dbReference type="EMBL" id="JAQQAF010000002">
    <property type="protein sequence ID" value="KAJ8504065.1"/>
    <property type="molecule type" value="Genomic_DNA"/>
</dbReference>
<dbReference type="GO" id="GO:0008270">
    <property type="term" value="F:zinc ion binding"/>
    <property type="evidence" value="ECO:0007669"/>
    <property type="project" value="UniProtKB-KW"/>
</dbReference>
<dbReference type="InterPro" id="IPR036465">
    <property type="entry name" value="vWFA_dom_sf"/>
</dbReference>
<sequence>MGEAVGGTFIRTRRWWGRLPKSSSLFGRYLWVPLHQVAKAGPGEAAEPPRCWEIVLTGRATGAALRSTAVHPPRALYRLRCGEFSRGSRSALSRRVEQNLSTPGNGKRGRTLAPTTRKRRRQSTAVGFLLGLIERIYPQQPHFTAGSSFNNKDQTKQQPAFIADNFSSLEEVISALRDAGLESSNLILGIDFTKSNDWTGRHSFNRSSLHALGDITNPYEQAISIIGHTLSPFDEDNLIPCFGFGDASTRDEFVFSFYPDHRPSHGFEEALSRYREIVPRLTLSGPTSFAPLILAAIDIVEQSNWQYHVLVIVADGQVTKGSTLPNGFSQQEQATIDAIVEASHYPLSIIMIGVGDGPWDAMHQFDDYVPQRSFDNFQFVNFTKIMSENMPMAKKEAAFALSALMEIPLQYRATQGLKPKKNNEGKVSWEKCLPPPRAVIDHDNAKWSKSSHGHEKYTNPDEYGSPMDQACPICLTNPKDLAFSCGHLTCRDCGTAIPTCPICRAPITTRLRLFS</sequence>
<protein>
    <recommendedName>
        <fullName evidence="3">RING-type domain-containing protein</fullName>
    </recommendedName>
</protein>
<dbReference type="InterPro" id="IPR052079">
    <property type="entry name" value="E3_ligase/Copine_domain"/>
</dbReference>
<keyword evidence="1" id="KW-0862">Zinc</keyword>
<dbReference type="InterPro" id="IPR001841">
    <property type="entry name" value="Znf_RING"/>
</dbReference>
<dbReference type="Gene3D" id="3.30.40.10">
    <property type="entry name" value="Zinc/RING finger domain, C3HC4 (zinc finger)"/>
    <property type="match status" value="1"/>
</dbReference>
<dbReference type="PANTHER" id="PTHR45751">
    <property type="entry name" value="COPINE FAMILY PROTEIN 1"/>
    <property type="match status" value="1"/>
</dbReference>
<dbReference type="GO" id="GO:0016567">
    <property type="term" value="P:protein ubiquitination"/>
    <property type="evidence" value="ECO:0007669"/>
    <property type="project" value="TreeGrafter"/>
</dbReference>
<dbReference type="SUPFAM" id="SSF57850">
    <property type="entry name" value="RING/U-box"/>
    <property type="match status" value="1"/>
</dbReference>
<dbReference type="InterPro" id="IPR010734">
    <property type="entry name" value="Copine_C"/>
</dbReference>
<keyword evidence="5" id="KW-1185">Reference proteome</keyword>
<dbReference type="InterPro" id="IPR002035">
    <property type="entry name" value="VWF_A"/>
</dbReference>
<dbReference type="SUPFAM" id="SSF53300">
    <property type="entry name" value="vWA-like"/>
    <property type="match status" value="1"/>
</dbReference>
<accession>A0AAV8RN14</accession>
<dbReference type="AlphaFoldDB" id="A0AAV8RN14"/>
<feature type="domain" description="RING-type" evidence="3">
    <location>
        <begin position="471"/>
        <end position="504"/>
    </location>
</feature>
<dbReference type="PROSITE" id="PS50089">
    <property type="entry name" value="ZF_RING_2"/>
    <property type="match status" value="1"/>
</dbReference>
<name>A0AAV8RN14_ENSVE</name>
<dbReference type="GO" id="GO:0005634">
    <property type="term" value="C:nucleus"/>
    <property type="evidence" value="ECO:0007669"/>
    <property type="project" value="TreeGrafter"/>
</dbReference>
<keyword evidence="1" id="KW-0479">Metal-binding</keyword>
<feature type="region of interest" description="Disordered" evidence="2">
    <location>
        <begin position="92"/>
        <end position="119"/>
    </location>
</feature>
<reference evidence="4 5" key="1">
    <citation type="submission" date="2022-12" db="EMBL/GenBank/DDBJ databases">
        <title>Chromosome-scale assembly of the Ensete ventricosum genome.</title>
        <authorList>
            <person name="Dussert Y."/>
            <person name="Stocks J."/>
            <person name="Wendawek A."/>
            <person name="Woldeyes F."/>
            <person name="Nichols R.A."/>
            <person name="Borrell J.S."/>
        </authorList>
    </citation>
    <scope>NUCLEOTIDE SEQUENCE [LARGE SCALE GENOMIC DNA]</scope>
    <source>
        <strain evidence="5">cv. Maze</strain>
        <tissue evidence="4">Seeds</tissue>
    </source>
</reference>
<dbReference type="InterPro" id="IPR013083">
    <property type="entry name" value="Znf_RING/FYVE/PHD"/>
</dbReference>
<dbReference type="Proteomes" id="UP001222027">
    <property type="component" value="Unassembled WGS sequence"/>
</dbReference>
<organism evidence="4 5">
    <name type="scientific">Ensete ventricosum</name>
    <name type="common">Abyssinian banana</name>
    <name type="synonym">Musa ensete</name>
    <dbReference type="NCBI Taxonomy" id="4639"/>
    <lineage>
        <taxon>Eukaryota</taxon>
        <taxon>Viridiplantae</taxon>
        <taxon>Streptophyta</taxon>
        <taxon>Embryophyta</taxon>
        <taxon>Tracheophyta</taxon>
        <taxon>Spermatophyta</taxon>
        <taxon>Magnoliopsida</taxon>
        <taxon>Liliopsida</taxon>
        <taxon>Zingiberales</taxon>
        <taxon>Musaceae</taxon>
        <taxon>Ensete</taxon>
    </lineage>
</organism>
<evidence type="ECO:0000256" key="2">
    <source>
        <dbReference type="SAM" id="MobiDB-lite"/>
    </source>
</evidence>
<dbReference type="PANTHER" id="PTHR45751:SF11">
    <property type="entry name" value="COPINE FAMILY PROTEIN 2"/>
    <property type="match status" value="1"/>
</dbReference>
<dbReference type="Pfam" id="PF07002">
    <property type="entry name" value="Copine"/>
    <property type="match status" value="1"/>
</dbReference>
<feature type="region of interest" description="Disordered" evidence="2">
    <location>
        <begin position="441"/>
        <end position="461"/>
    </location>
</feature>
<feature type="compositionally biased region" description="Basic and acidic residues" evidence="2">
    <location>
        <begin position="441"/>
        <end position="459"/>
    </location>
</feature>
<comment type="caution">
    <text evidence="4">The sequence shown here is derived from an EMBL/GenBank/DDBJ whole genome shotgun (WGS) entry which is preliminary data.</text>
</comment>
<keyword evidence="1" id="KW-0863">Zinc-finger</keyword>
<dbReference type="Pfam" id="PF13920">
    <property type="entry name" value="zf-C3HC4_3"/>
    <property type="match status" value="1"/>
</dbReference>
<gene>
    <name evidence="4" type="ORF">OPV22_004951</name>
</gene>
<proteinExistence type="predicted"/>
<evidence type="ECO:0000313" key="4">
    <source>
        <dbReference type="EMBL" id="KAJ8504065.1"/>
    </source>
</evidence>
<evidence type="ECO:0000259" key="3">
    <source>
        <dbReference type="PROSITE" id="PS50089"/>
    </source>
</evidence>
<evidence type="ECO:0000313" key="5">
    <source>
        <dbReference type="Proteomes" id="UP001222027"/>
    </source>
</evidence>
<evidence type="ECO:0000256" key="1">
    <source>
        <dbReference type="PROSITE-ProRule" id="PRU00175"/>
    </source>
</evidence>
<dbReference type="SMART" id="SM00327">
    <property type="entry name" value="VWA"/>
    <property type="match status" value="1"/>
</dbReference>